<sequence>MSYSDTVSFFKEWLSDPLRVASIIPSGNALARLISREVSSATGHVLELGSGTGVFTQALLMQGVSEENLTLIEAGEEFCQMLETRFPEARILQMDACRLQQSELYKGRRVGAVISGLPLLSMSGRKVMATLAGAFCYMQPDAAFYQFTYGPRCPVPRKILDRLGLKATRVGVTYNKFPPAAVYRITKRRPVHVSLNSESTH</sequence>
<accession>A0ABV0BJU0</accession>
<protein>
    <submittedName>
        <fullName evidence="1">SAM-dependent methyltransferase</fullName>
    </submittedName>
</protein>
<dbReference type="GO" id="GO:0032259">
    <property type="term" value="P:methylation"/>
    <property type="evidence" value="ECO:0007669"/>
    <property type="project" value="UniProtKB-KW"/>
</dbReference>
<keyword evidence="1" id="KW-0489">Methyltransferase</keyword>
<evidence type="ECO:0000313" key="1">
    <source>
        <dbReference type="EMBL" id="MEN3930541.1"/>
    </source>
</evidence>
<proteinExistence type="predicted"/>
<dbReference type="GO" id="GO:0008168">
    <property type="term" value="F:methyltransferase activity"/>
    <property type="evidence" value="ECO:0007669"/>
    <property type="project" value="UniProtKB-KW"/>
</dbReference>
<organism evidence="1 2">
    <name type="scientific">Hohaiivirga grylli</name>
    <dbReference type="NCBI Taxonomy" id="3133970"/>
    <lineage>
        <taxon>Bacteria</taxon>
        <taxon>Pseudomonadati</taxon>
        <taxon>Pseudomonadota</taxon>
        <taxon>Alphaproteobacteria</taxon>
        <taxon>Hyphomicrobiales</taxon>
        <taxon>Methylobacteriaceae</taxon>
        <taxon>Hohaiivirga</taxon>
    </lineage>
</organism>
<name>A0ABV0BJU0_9HYPH</name>
<dbReference type="Proteomes" id="UP001418637">
    <property type="component" value="Unassembled WGS sequence"/>
</dbReference>
<dbReference type="SUPFAM" id="SSF53335">
    <property type="entry name" value="S-adenosyl-L-methionine-dependent methyltransferases"/>
    <property type="match status" value="1"/>
</dbReference>
<gene>
    <name evidence="1" type="ORF">WJT86_05620</name>
</gene>
<dbReference type="InterPro" id="IPR029063">
    <property type="entry name" value="SAM-dependent_MTases_sf"/>
</dbReference>
<dbReference type="RefSeq" id="WP_346336546.1">
    <property type="nucleotide sequence ID" value="NZ_JBBYXI010000002.1"/>
</dbReference>
<keyword evidence="2" id="KW-1185">Reference proteome</keyword>
<evidence type="ECO:0000313" key="2">
    <source>
        <dbReference type="Proteomes" id="UP001418637"/>
    </source>
</evidence>
<dbReference type="Gene3D" id="3.40.50.150">
    <property type="entry name" value="Vaccinia Virus protein VP39"/>
    <property type="match status" value="1"/>
</dbReference>
<reference evidence="1 2" key="1">
    <citation type="submission" date="2024-04" db="EMBL/GenBank/DDBJ databases">
        <title>A novel species isolated from cricket.</title>
        <authorList>
            <person name="Wang H.-C."/>
        </authorList>
    </citation>
    <scope>NUCLEOTIDE SEQUENCE [LARGE SCALE GENOMIC DNA]</scope>
    <source>
        <strain evidence="1 2">WL0021</strain>
    </source>
</reference>
<comment type="caution">
    <text evidence="1">The sequence shown here is derived from an EMBL/GenBank/DDBJ whole genome shotgun (WGS) entry which is preliminary data.</text>
</comment>
<keyword evidence="1" id="KW-0808">Transferase</keyword>
<dbReference type="EMBL" id="JBBYXI010000002">
    <property type="protein sequence ID" value="MEN3930541.1"/>
    <property type="molecule type" value="Genomic_DNA"/>
</dbReference>